<comment type="caution">
    <text evidence="2">The sequence shown here is derived from an EMBL/GenBank/DDBJ whole genome shotgun (WGS) entry which is preliminary data.</text>
</comment>
<keyword evidence="3" id="KW-1185">Reference proteome</keyword>
<reference evidence="2" key="1">
    <citation type="submission" date="2023-03" db="EMBL/GenBank/DDBJ databases">
        <title>Massive genome expansion in bonnet fungi (Mycena s.s.) driven by repeated elements and novel gene families across ecological guilds.</title>
        <authorList>
            <consortium name="Lawrence Berkeley National Laboratory"/>
            <person name="Harder C.B."/>
            <person name="Miyauchi S."/>
            <person name="Viragh M."/>
            <person name="Kuo A."/>
            <person name="Thoen E."/>
            <person name="Andreopoulos B."/>
            <person name="Lu D."/>
            <person name="Skrede I."/>
            <person name="Drula E."/>
            <person name="Henrissat B."/>
            <person name="Morin E."/>
            <person name="Kohler A."/>
            <person name="Barry K."/>
            <person name="LaButti K."/>
            <person name="Morin E."/>
            <person name="Salamov A."/>
            <person name="Lipzen A."/>
            <person name="Mereny Z."/>
            <person name="Hegedus B."/>
            <person name="Baldrian P."/>
            <person name="Stursova M."/>
            <person name="Weitz H."/>
            <person name="Taylor A."/>
            <person name="Grigoriev I.V."/>
            <person name="Nagy L.G."/>
            <person name="Martin F."/>
            <person name="Kauserud H."/>
        </authorList>
    </citation>
    <scope>NUCLEOTIDE SEQUENCE</scope>
    <source>
        <strain evidence="2">CBHHK200</strain>
    </source>
</reference>
<gene>
    <name evidence="2" type="ORF">C8F04DRAFT_100513</name>
</gene>
<sequence>MARIIIPLVCVLYIFQAMAAPVSRDVSSNLTCARLIAQIGNNGVEVSKSLASINVFNDVFNPLPVTTAQAALFNASKIAGPFALGFDAPGVEIVPANASALLLSAVQTAQTALQFNGRQFTVQKNVTQLLAQANTTLLDTLAMAQQAVDVNCTAVSAPTPPGCFFDETGVLQCGAAAPTATGANFGSG</sequence>
<evidence type="ECO:0000313" key="3">
    <source>
        <dbReference type="Proteomes" id="UP001218188"/>
    </source>
</evidence>
<evidence type="ECO:0000313" key="2">
    <source>
        <dbReference type="EMBL" id="KAJ7026947.1"/>
    </source>
</evidence>
<dbReference type="EMBL" id="JARJCM010000131">
    <property type="protein sequence ID" value="KAJ7026947.1"/>
    <property type="molecule type" value="Genomic_DNA"/>
</dbReference>
<proteinExistence type="predicted"/>
<name>A0AAD6WVN5_9AGAR</name>
<accession>A0AAD6WVN5</accession>
<dbReference type="Proteomes" id="UP001218188">
    <property type="component" value="Unassembled WGS sequence"/>
</dbReference>
<feature type="chain" id="PRO_5041981669" evidence="1">
    <location>
        <begin position="20"/>
        <end position="188"/>
    </location>
</feature>
<protein>
    <submittedName>
        <fullName evidence="2">Uncharacterized protein</fullName>
    </submittedName>
</protein>
<keyword evidence="1" id="KW-0732">Signal</keyword>
<organism evidence="2 3">
    <name type="scientific">Mycena alexandri</name>
    <dbReference type="NCBI Taxonomy" id="1745969"/>
    <lineage>
        <taxon>Eukaryota</taxon>
        <taxon>Fungi</taxon>
        <taxon>Dikarya</taxon>
        <taxon>Basidiomycota</taxon>
        <taxon>Agaricomycotina</taxon>
        <taxon>Agaricomycetes</taxon>
        <taxon>Agaricomycetidae</taxon>
        <taxon>Agaricales</taxon>
        <taxon>Marasmiineae</taxon>
        <taxon>Mycenaceae</taxon>
        <taxon>Mycena</taxon>
    </lineage>
</organism>
<evidence type="ECO:0000256" key="1">
    <source>
        <dbReference type="SAM" id="SignalP"/>
    </source>
</evidence>
<feature type="signal peptide" evidence="1">
    <location>
        <begin position="1"/>
        <end position="19"/>
    </location>
</feature>
<dbReference type="AlphaFoldDB" id="A0AAD6WVN5"/>